<evidence type="ECO:0000313" key="6">
    <source>
        <dbReference type="EMBL" id="KSV59512.1"/>
    </source>
</evidence>
<evidence type="ECO:0000259" key="5">
    <source>
        <dbReference type="PROSITE" id="PS51063"/>
    </source>
</evidence>
<dbReference type="SUPFAM" id="SSF51206">
    <property type="entry name" value="cAMP-binding domain-like"/>
    <property type="match status" value="1"/>
</dbReference>
<name>A0A0V8QFY7_9FIRM</name>
<evidence type="ECO:0000313" key="7">
    <source>
        <dbReference type="Proteomes" id="UP000054874"/>
    </source>
</evidence>
<dbReference type="PROSITE" id="PS50042">
    <property type="entry name" value="CNMP_BINDING_3"/>
    <property type="match status" value="1"/>
</dbReference>
<dbReference type="Gene3D" id="2.60.120.10">
    <property type="entry name" value="Jelly Rolls"/>
    <property type="match status" value="1"/>
</dbReference>
<evidence type="ECO:0000256" key="1">
    <source>
        <dbReference type="ARBA" id="ARBA00023015"/>
    </source>
</evidence>
<dbReference type="STRING" id="290052.ASU35_08355"/>
<feature type="domain" description="Cyclic nucleotide-binding" evidence="4">
    <location>
        <begin position="9"/>
        <end position="71"/>
    </location>
</feature>
<dbReference type="Pfam" id="PF13545">
    <property type="entry name" value="HTH_Crp_2"/>
    <property type="match status" value="1"/>
</dbReference>
<proteinExistence type="predicted"/>
<evidence type="ECO:0000256" key="2">
    <source>
        <dbReference type="ARBA" id="ARBA00023125"/>
    </source>
</evidence>
<dbReference type="Proteomes" id="UP000054874">
    <property type="component" value="Unassembled WGS sequence"/>
</dbReference>
<dbReference type="InterPro" id="IPR012318">
    <property type="entry name" value="HTH_CRP"/>
</dbReference>
<dbReference type="InterPro" id="IPR000595">
    <property type="entry name" value="cNMP-bd_dom"/>
</dbReference>
<dbReference type="SUPFAM" id="SSF46785">
    <property type="entry name" value="Winged helix' DNA-binding domain"/>
    <property type="match status" value="1"/>
</dbReference>
<dbReference type="EMBL" id="LNAM01000113">
    <property type="protein sequence ID" value="KSV59512.1"/>
    <property type="molecule type" value="Genomic_DNA"/>
</dbReference>
<feature type="domain" description="HTH crp-type" evidence="5">
    <location>
        <begin position="145"/>
        <end position="211"/>
    </location>
</feature>
<dbReference type="SMART" id="SM00419">
    <property type="entry name" value="HTH_CRP"/>
    <property type="match status" value="1"/>
</dbReference>
<dbReference type="InterPro" id="IPR036390">
    <property type="entry name" value="WH_DNA-bd_sf"/>
</dbReference>
<dbReference type="AlphaFoldDB" id="A0A0V8QFY7"/>
<dbReference type="OrthoDB" id="9776746at2"/>
<dbReference type="GO" id="GO:0005829">
    <property type="term" value="C:cytosol"/>
    <property type="evidence" value="ECO:0007669"/>
    <property type="project" value="TreeGrafter"/>
</dbReference>
<dbReference type="RefSeq" id="WP_058352220.1">
    <property type="nucleotide sequence ID" value="NZ_CABMMD010000113.1"/>
</dbReference>
<gene>
    <name evidence="6" type="ORF">ASU35_08355</name>
</gene>
<evidence type="ECO:0000256" key="3">
    <source>
        <dbReference type="ARBA" id="ARBA00023163"/>
    </source>
</evidence>
<dbReference type="PROSITE" id="PS51063">
    <property type="entry name" value="HTH_CRP_2"/>
    <property type="match status" value="1"/>
</dbReference>
<dbReference type="PANTHER" id="PTHR24567:SF74">
    <property type="entry name" value="HTH-TYPE TRANSCRIPTIONAL REGULATOR ARCR"/>
    <property type="match status" value="1"/>
</dbReference>
<accession>A0A0V8QFY7</accession>
<dbReference type="InterPro" id="IPR018490">
    <property type="entry name" value="cNMP-bd_dom_sf"/>
</dbReference>
<keyword evidence="2" id="KW-0238">DNA-binding</keyword>
<evidence type="ECO:0000259" key="4">
    <source>
        <dbReference type="PROSITE" id="PS50042"/>
    </source>
</evidence>
<dbReference type="GO" id="GO:0003700">
    <property type="term" value="F:DNA-binding transcription factor activity"/>
    <property type="evidence" value="ECO:0007669"/>
    <property type="project" value="TreeGrafter"/>
</dbReference>
<dbReference type="InterPro" id="IPR050397">
    <property type="entry name" value="Env_Response_Regulators"/>
</dbReference>
<dbReference type="InterPro" id="IPR036388">
    <property type="entry name" value="WH-like_DNA-bd_sf"/>
</dbReference>
<sequence length="218" mass="25070">MRLQDMLPFWKSLTKEQKNKLLASCREVNYKKGDVLHAGSNDCSGLFVVRGGQLRSYIISEGGKEITLYRLFERDICIFSASCIMKNISFDIFVEAEKDTQVYLIPSSIYSEVQKESLAVSEYTNELLSSRMSDLMWVMEQVLFMSFDKRLAIFLLEQSAIEGKDTFKMTQEMMARHLGSAREVVSRMLKYFADEGLVEVSRGSVTLLDRKKLEKLAY</sequence>
<keyword evidence="3" id="KW-0804">Transcription</keyword>
<dbReference type="GO" id="GO:0003677">
    <property type="term" value="F:DNA binding"/>
    <property type="evidence" value="ECO:0007669"/>
    <property type="project" value="UniProtKB-KW"/>
</dbReference>
<dbReference type="CDD" id="cd00038">
    <property type="entry name" value="CAP_ED"/>
    <property type="match status" value="1"/>
</dbReference>
<protein>
    <submittedName>
        <fullName evidence="6">Crp/Fnr family transcriptional regulator</fullName>
    </submittedName>
</protein>
<keyword evidence="1" id="KW-0805">Transcription regulation</keyword>
<dbReference type="PANTHER" id="PTHR24567">
    <property type="entry name" value="CRP FAMILY TRANSCRIPTIONAL REGULATORY PROTEIN"/>
    <property type="match status" value="1"/>
</dbReference>
<organism evidence="6 7">
    <name type="scientific">Acetivibrio ethanolgignens</name>
    <dbReference type="NCBI Taxonomy" id="290052"/>
    <lineage>
        <taxon>Bacteria</taxon>
        <taxon>Bacillati</taxon>
        <taxon>Bacillota</taxon>
        <taxon>Clostridia</taxon>
        <taxon>Eubacteriales</taxon>
        <taxon>Oscillospiraceae</taxon>
        <taxon>Acetivibrio</taxon>
    </lineage>
</organism>
<keyword evidence="7" id="KW-1185">Reference proteome</keyword>
<dbReference type="InterPro" id="IPR014710">
    <property type="entry name" value="RmlC-like_jellyroll"/>
</dbReference>
<comment type="caution">
    <text evidence="6">The sequence shown here is derived from an EMBL/GenBank/DDBJ whole genome shotgun (WGS) entry which is preliminary data.</text>
</comment>
<dbReference type="Gene3D" id="1.10.10.10">
    <property type="entry name" value="Winged helix-like DNA-binding domain superfamily/Winged helix DNA-binding domain"/>
    <property type="match status" value="1"/>
</dbReference>
<reference evidence="6 7" key="1">
    <citation type="submission" date="2015-11" db="EMBL/GenBank/DDBJ databases">
        <title>Butyribacter intestini gen. nov., sp. nov., a butyric acid-producing bacterium of the family Lachnospiraceae isolated from the human faeces.</title>
        <authorList>
            <person name="Zou Y."/>
            <person name="Xue W."/>
            <person name="Luo G."/>
            <person name="Lv M."/>
        </authorList>
    </citation>
    <scope>NUCLEOTIDE SEQUENCE [LARGE SCALE GENOMIC DNA]</scope>
    <source>
        <strain evidence="6 7">ACET-33324</strain>
    </source>
</reference>